<dbReference type="InterPro" id="IPR050177">
    <property type="entry name" value="Lipid_A_modif_metabolic_enz"/>
</dbReference>
<proteinExistence type="predicted"/>
<feature type="domain" description="NAD-dependent epimerase/dehydratase" evidence="1">
    <location>
        <begin position="3"/>
        <end position="219"/>
    </location>
</feature>
<dbReference type="PANTHER" id="PTHR43245:SF58">
    <property type="entry name" value="BLL5923 PROTEIN"/>
    <property type="match status" value="1"/>
</dbReference>
<dbReference type="Proteomes" id="UP000248314">
    <property type="component" value="Unassembled WGS sequence"/>
</dbReference>
<dbReference type="EMBL" id="QJJX01000028">
    <property type="protein sequence ID" value="PXX20871.1"/>
    <property type="molecule type" value="Genomic_DNA"/>
</dbReference>
<dbReference type="InterPro" id="IPR036291">
    <property type="entry name" value="NAD(P)-bd_dom_sf"/>
</dbReference>
<keyword evidence="3" id="KW-1185">Reference proteome</keyword>
<dbReference type="AlphaFoldDB" id="A0A318I717"/>
<name>A0A318I717_9BACT</name>
<dbReference type="SUPFAM" id="SSF51735">
    <property type="entry name" value="NAD(P)-binding Rossmann-fold domains"/>
    <property type="match status" value="1"/>
</dbReference>
<dbReference type="InterPro" id="IPR001509">
    <property type="entry name" value="Epimerase_deHydtase"/>
</dbReference>
<protein>
    <submittedName>
        <fullName evidence="2">Nucleoside-diphosphate-sugar epimerase</fullName>
    </submittedName>
</protein>
<dbReference type="OrthoDB" id="329806at2"/>
<dbReference type="PANTHER" id="PTHR43245">
    <property type="entry name" value="BIFUNCTIONAL POLYMYXIN RESISTANCE PROTEIN ARNA"/>
    <property type="match status" value="1"/>
</dbReference>
<dbReference type="STRING" id="1122991.GCA_000613445_01119"/>
<evidence type="ECO:0000313" key="2">
    <source>
        <dbReference type="EMBL" id="PXX20871.1"/>
    </source>
</evidence>
<sequence>MNILITGLHGFVGQNLVTQLSGKHRIFGLARTAGKMAGVEKIYTWNDLDNASLPEVDAIIHLAGKAHDTKNQAKADVYFKVNRDLTINLYNYFVNSSASKFLFFSTVKAIADELGTSVLTEDDEPKPKGPYGESKLEAERYMQTHPASNKQVYILRPCMMHGEGNKGNLNLLYKLVAKGIPWPLGAFSNSRSFASIDNVCLIVSELLNRDIPGGAYNIADDNPLSTNALIEIICGVMGKKCRIWNVSPGLIGLLAKVGNVLHLPLNTQRLAKLTESYVVSNQKIKKALGVDRLPIDSKAGLEKTIRSFIKH</sequence>
<reference evidence="2 3" key="1">
    <citation type="submission" date="2018-05" db="EMBL/GenBank/DDBJ databases">
        <title>Genomic Encyclopedia of Type Strains, Phase I: the one thousand microbial genomes (KMG-I) project.</title>
        <authorList>
            <person name="Kyrpides N."/>
        </authorList>
    </citation>
    <scope>NUCLEOTIDE SEQUENCE [LARGE SCALE GENOMIC DNA]</scope>
    <source>
        <strain evidence="2 3">DSM 15611</strain>
    </source>
</reference>
<organism evidence="2 3">
    <name type="scientific">Hoylesella shahii DSM 15611 = JCM 12083</name>
    <dbReference type="NCBI Taxonomy" id="1122991"/>
    <lineage>
        <taxon>Bacteria</taxon>
        <taxon>Pseudomonadati</taxon>
        <taxon>Bacteroidota</taxon>
        <taxon>Bacteroidia</taxon>
        <taxon>Bacteroidales</taxon>
        <taxon>Prevotellaceae</taxon>
        <taxon>Hoylesella</taxon>
    </lineage>
</organism>
<dbReference type="Pfam" id="PF01370">
    <property type="entry name" value="Epimerase"/>
    <property type="match status" value="1"/>
</dbReference>
<gene>
    <name evidence="2" type="ORF">EJ73_02123</name>
</gene>
<dbReference type="RefSeq" id="WP_025816679.1">
    <property type="nucleotide sequence ID" value="NZ_BAIZ01000029.1"/>
</dbReference>
<accession>A0A318I717</accession>
<comment type="caution">
    <text evidence="2">The sequence shown here is derived from an EMBL/GenBank/DDBJ whole genome shotgun (WGS) entry which is preliminary data.</text>
</comment>
<dbReference type="Gene3D" id="3.40.50.720">
    <property type="entry name" value="NAD(P)-binding Rossmann-like Domain"/>
    <property type="match status" value="1"/>
</dbReference>
<evidence type="ECO:0000313" key="3">
    <source>
        <dbReference type="Proteomes" id="UP000248314"/>
    </source>
</evidence>
<evidence type="ECO:0000259" key="1">
    <source>
        <dbReference type="Pfam" id="PF01370"/>
    </source>
</evidence>